<keyword evidence="2" id="KW-1185">Reference proteome</keyword>
<gene>
    <name evidence="1" type="ORF">AWC08_20160</name>
</gene>
<dbReference type="AlphaFoldDB" id="A0A1X1WYY6"/>
<dbReference type="Proteomes" id="UP000193928">
    <property type="component" value="Unassembled WGS sequence"/>
</dbReference>
<dbReference type="EMBL" id="LQOY01000053">
    <property type="protein sequence ID" value="ORV91824.1"/>
    <property type="molecule type" value="Genomic_DNA"/>
</dbReference>
<accession>A0A1X1WYY6</accession>
<dbReference type="SUPFAM" id="SSF55961">
    <property type="entry name" value="Bet v1-like"/>
    <property type="match status" value="1"/>
</dbReference>
<organism evidence="1 2">
    <name type="scientific">Mycobacterium gordonae</name>
    <dbReference type="NCBI Taxonomy" id="1778"/>
    <lineage>
        <taxon>Bacteria</taxon>
        <taxon>Bacillati</taxon>
        <taxon>Actinomycetota</taxon>
        <taxon>Actinomycetes</taxon>
        <taxon>Mycobacteriales</taxon>
        <taxon>Mycobacteriaceae</taxon>
        <taxon>Mycobacterium</taxon>
    </lineage>
</organism>
<reference evidence="1 2" key="1">
    <citation type="submission" date="2016-01" db="EMBL/GenBank/DDBJ databases">
        <title>The new phylogeny of the genus Mycobacterium.</title>
        <authorList>
            <person name="Tarcisio F."/>
            <person name="Conor M."/>
            <person name="Antonella G."/>
            <person name="Elisabetta G."/>
            <person name="Giulia F.S."/>
            <person name="Sara T."/>
            <person name="Anna F."/>
            <person name="Clotilde B."/>
            <person name="Roberto B."/>
            <person name="Veronica D.S."/>
            <person name="Fabio R."/>
            <person name="Monica P."/>
            <person name="Olivier J."/>
            <person name="Enrico T."/>
            <person name="Nicola S."/>
        </authorList>
    </citation>
    <scope>NUCLEOTIDE SEQUENCE [LARGE SCALE GENOMIC DNA]</scope>
    <source>
        <strain evidence="1 2">DSM 44160</strain>
    </source>
</reference>
<protein>
    <submittedName>
        <fullName evidence="1">Polyketide cyclase</fullName>
    </submittedName>
</protein>
<dbReference type="InterPro" id="IPR019587">
    <property type="entry name" value="Polyketide_cyclase/dehydratase"/>
</dbReference>
<dbReference type="RefSeq" id="WP_069434561.1">
    <property type="nucleotide sequence ID" value="NZ_JACKSU010000012.1"/>
</dbReference>
<proteinExistence type="predicted"/>
<dbReference type="Gene3D" id="3.30.530.20">
    <property type="match status" value="1"/>
</dbReference>
<dbReference type="InterPro" id="IPR023393">
    <property type="entry name" value="START-like_dom_sf"/>
</dbReference>
<dbReference type="Pfam" id="PF10604">
    <property type="entry name" value="Polyketide_cyc2"/>
    <property type="match status" value="1"/>
</dbReference>
<dbReference type="CDD" id="cd07821">
    <property type="entry name" value="PYR_PYL_RCAR_like"/>
    <property type="match status" value="1"/>
</dbReference>
<name>A0A1X1WYY6_MYCGO</name>
<evidence type="ECO:0000313" key="2">
    <source>
        <dbReference type="Proteomes" id="UP000193928"/>
    </source>
</evidence>
<comment type="caution">
    <text evidence="1">The sequence shown here is derived from an EMBL/GenBank/DDBJ whole genome shotgun (WGS) entry which is preliminary data.</text>
</comment>
<sequence length="146" mass="16106">MVEVHVQRTIAAPVETVFDWLADPVNLVTAPLVLKSAWTKQTKGPGVGAVREVIGTGMWFREDITAYDRPHSYSYLIVRSVPAFDHDGGTLTFTPSGEGTHVDWLTHYTHPGYAGGRLMETVTRPLLRWNFLAILAACDKALGSQL</sequence>
<evidence type="ECO:0000313" key="1">
    <source>
        <dbReference type="EMBL" id="ORV91824.1"/>
    </source>
</evidence>